<keyword evidence="4" id="KW-1185">Reference proteome</keyword>
<name>A0A9P0B1P9_BRAAE</name>
<dbReference type="Pfam" id="PF04083">
    <property type="entry name" value="Abhydro_lipase"/>
    <property type="match status" value="1"/>
</dbReference>
<accession>A0A9P0B1P9</accession>
<feature type="transmembrane region" description="Helical" evidence="1">
    <location>
        <begin position="223"/>
        <end position="242"/>
    </location>
</feature>
<dbReference type="SUPFAM" id="SSF53474">
    <property type="entry name" value="alpha/beta-Hydrolases"/>
    <property type="match status" value="1"/>
</dbReference>
<protein>
    <recommendedName>
        <fullName evidence="2">Partial AB-hydrolase lipase domain-containing protein</fullName>
    </recommendedName>
</protein>
<dbReference type="AlphaFoldDB" id="A0A9P0B1P9"/>
<dbReference type="GO" id="GO:0006629">
    <property type="term" value="P:lipid metabolic process"/>
    <property type="evidence" value="ECO:0007669"/>
    <property type="project" value="InterPro"/>
</dbReference>
<evidence type="ECO:0000313" key="3">
    <source>
        <dbReference type="EMBL" id="CAH0553221.1"/>
    </source>
</evidence>
<feature type="transmembrane region" description="Helical" evidence="1">
    <location>
        <begin position="6"/>
        <end position="23"/>
    </location>
</feature>
<organism evidence="3 4">
    <name type="scientific">Brassicogethes aeneus</name>
    <name type="common">Rape pollen beetle</name>
    <name type="synonym">Meligethes aeneus</name>
    <dbReference type="NCBI Taxonomy" id="1431903"/>
    <lineage>
        <taxon>Eukaryota</taxon>
        <taxon>Metazoa</taxon>
        <taxon>Ecdysozoa</taxon>
        <taxon>Arthropoda</taxon>
        <taxon>Hexapoda</taxon>
        <taxon>Insecta</taxon>
        <taxon>Pterygota</taxon>
        <taxon>Neoptera</taxon>
        <taxon>Endopterygota</taxon>
        <taxon>Coleoptera</taxon>
        <taxon>Polyphaga</taxon>
        <taxon>Cucujiformia</taxon>
        <taxon>Nitidulidae</taxon>
        <taxon>Meligethinae</taxon>
        <taxon>Brassicogethes</taxon>
    </lineage>
</organism>
<keyword evidence="1" id="KW-0812">Transmembrane</keyword>
<dbReference type="InterPro" id="IPR006693">
    <property type="entry name" value="AB_hydrolase_lipase"/>
</dbReference>
<dbReference type="OrthoDB" id="9974421at2759"/>
<sequence>MALYVHVLSFWLVVEVLIILILVRSCKNDKMEGFSEPQMEGYVNSFNYPIEVYNVETSDGYILKLFRIPHGKYNKSESKGPPIILMHAFMASSESYVMLGENQSLAFLAAEAGYDVWMPNARGNTHSRKHKTLNPDKDFSFWNFSYIGHSQGGTVLFVMTSEKPEYKEKINVVIGLAPAVYLNNFDHPYLMDFVDNFEAIYEGHSMVKSGERIFYSNYSDIRYLLFAFKGLLPSLIIKYWTLFTGESEVSNWVVIKHYS</sequence>
<dbReference type="Proteomes" id="UP001154078">
    <property type="component" value="Chromosome 3"/>
</dbReference>
<evidence type="ECO:0000259" key="2">
    <source>
        <dbReference type="Pfam" id="PF04083"/>
    </source>
</evidence>
<dbReference type="PANTHER" id="PTHR11005">
    <property type="entry name" value="LYSOSOMAL ACID LIPASE-RELATED"/>
    <property type="match status" value="1"/>
</dbReference>
<dbReference type="EMBL" id="OV121134">
    <property type="protein sequence ID" value="CAH0553221.1"/>
    <property type="molecule type" value="Genomic_DNA"/>
</dbReference>
<dbReference type="Gene3D" id="3.40.50.1820">
    <property type="entry name" value="alpha/beta hydrolase"/>
    <property type="match status" value="2"/>
</dbReference>
<reference evidence="3" key="1">
    <citation type="submission" date="2021-12" db="EMBL/GenBank/DDBJ databases">
        <authorList>
            <person name="King R."/>
        </authorList>
    </citation>
    <scope>NUCLEOTIDE SEQUENCE</scope>
</reference>
<evidence type="ECO:0000313" key="4">
    <source>
        <dbReference type="Proteomes" id="UP001154078"/>
    </source>
</evidence>
<keyword evidence="1" id="KW-1133">Transmembrane helix</keyword>
<gene>
    <name evidence="3" type="ORF">MELIAE_LOCUS5279</name>
</gene>
<feature type="domain" description="Partial AB-hydrolase lipase" evidence="2">
    <location>
        <begin position="42"/>
        <end position="98"/>
    </location>
</feature>
<evidence type="ECO:0000256" key="1">
    <source>
        <dbReference type="SAM" id="Phobius"/>
    </source>
</evidence>
<proteinExistence type="predicted"/>
<dbReference type="InterPro" id="IPR029058">
    <property type="entry name" value="AB_hydrolase_fold"/>
</dbReference>
<keyword evidence="1" id="KW-0472">Membrane</keyword>